<keyword evidence="1" id="KW-0560">Oxidoreductase</keyword>
<dbReference type="InterPro" id="IPR041694">
    <property type="entry name" value="ADH_N_2"/>
</dbReference>
<gene>
    <name evidence="5" type="ORF">PG999_002885</name>
</gene>
<dbReference type="Gene3D" id="3.90.180.10">
    <property type="entry name" value="Medium-chain alcohol dehydrogenases, catalytic domain"/>
    <property type="match status" value="1"/>
</dbReference>
<dbReference type="FunFam" id="3.40.50.720:FF:000121">
    <property type="entry name" value="Prostaglandin reductase 2"/>
    <property type="match status" value="1"/>
</dbReference>
<sequence>MVVNKALIFKKVPEGFPVPGEHLTIEDVGFDADAAPPKGGITAEVLYASYDPYLRGRMREPNTKSYSAPFELGKPFVNDTIARVLKTDSPDYAVGDLIKTFGPFQQYIKIDLNAPVQSVYKVAPAQKLDNPHGLEPGFFLGALGMPGLTAYSSLHEIGKPKRGETIFVSSAAGAVGQVVGQVAKHEGLRVIGSVGSDDKLNFITKELGFDGGFNYKTEKPADALKRLAPEGIDIYFENVGGEHLEAALDAMKEDGRVVVCGMIEGYNSPPEKRYGVKNLFQLFAKHILMRGFLVGQPDFGPAYTKEHQANLQKWLADGSLKAKLHVTEGIDNAAEGFLGMLKGENFGKAVLKIKA</sequence>
<dbReference type="InterPro" id="IPR036291">
    <property type="entry name" value="NAD(P)-bd_dom_sf"/>
</dbReference>
<dbReference type="AlphaFoldDB" id="A0AAW0R9R1"/>
<dbReference type="EMBL" id="JAQQWP010000002">
    <property type="protein sequence ID" value="KAK8130505.1"/>
    <property type="molecule type" value="Genomic_DNA"/>
</dbReference>
<accession>A0AAW0R9R1</accession>
<dbReference type="InterPro" id="IPR011032">
    <property type="entry name" value="GroES-like_sf"/>
</dbReference>
<proteinExistence type="predicted"/>
<dbReference type="InterPro" id="IPR020843">
    <property type="entry name" value="ER"/>
</dbReference>
<dbReference type="Pfam" id="PF16884">
    <property type="entry name" value="ADH_N_2"/>
    <property type="match status" value="1"/>
</dbReference>
<protein>
    <recommendedName>
        <fullName evidence="2">Dehydrogenase FUB6</fullName>
    </recommendedName>
    <alternativeName>
        <fullName evidence="3">Fusaric acid biosynthesis protein 6</fullName>
    </alternativeName>
</protein>
<comment type="caution">
    <text evidence="5">The sequence shown here is derived from an EMBL/GenBank/DDBJ whole genome shotgun (WGS) entry which is preliminary data.</text>
</comment>
<reference evidence="5 6" key="1">
    <citation type="submission" date="2023-01" db="EMBL/GenBank/DDBJ databases">
        <title>Analysis of 21 Apiospora genomes using comparative genomics revels a genus with tremendous synthesis potential of carbohydrate active enzymes and secondary metabolites.</title>
        <authorList>
            <person name="Sorensen T."/>
        </authorList>
    </citation>
    <scope>NUCLEOTIDE SEQUENCE [LARGE SCALE GENOMIC DNA]</scope>
    <source>
        <strain evidence="5 6">CBS 117206</strain>
    </source>
</reference>
<dbReference type="GO" id="GO:0016628">
    <property type="term" value="F:oxidoreductase activity, acting on the CH-CH group of donors, NAD or NADP as acceptor"/>
    <property type="evidence" value="ECO:0007669"/>
    <property type="project" value="InterPro"/>
</dbReference>
<evidence type="ECO:0000256" key="2">
    <source>
        <dbReference type="ARBA" id="ARBA00069006"/>
    </source>
</evidence>
<dbReference type="PANTHER" id="PTHR43205:SF7">
    <property type="entry name" value="PROSTAGLANDIN REDUCTASE 1"/>
    <property type="match status" value="1"/>
</dbReference>
<dbReference type="CDD" id="cd05288">
    <property type="entry name" value="PGDH"/>
    <property type="match status" value="1"/>
</dbReference>
<dbReference type="Pfam" id="PF00107">
    <property type="entry name" value="ADH_zinc_N"/>
    <property type="match status" value="1"/>
</dbReference>
<dbReference type="InterPro" id="IPR045010">
    <property type="entry name" value="MDR_fam"/>
</dbReference>
<dbReference type="SMART" id="SM00829">
    <property type="entry name" value="PKS_ER"/>
    <property type="match status" value="1"/>
</dbReference>
<evidence type="ECO:0000313" key="5">
    <source>
        <dbReference type="EMBL" id="KAK8130505.1"/>
    </source>
</evidence>
<evidence type="ECO:0000256" key="3">
    <source>
        <dbReference type="ARBA" id="ARBA00083301"/>
    </source>
</evidence>
<dbReference type="SUPFAM" id="SSF51735">
    <property type="entry name" value="NAD(P)-binding Rossmann-fold domains"/>
    <property type="match status" value="1"/>
</dbReference>
<keyword evidence="6" id="KW-1185">Reference proteome</keyword>
<feature type="domain" description="Enoyl reductase (ER)" evidence="4">
    <location>
        <begin position="20"/>
        <end position="351"/>
    </location>
</feature>
<organism evidence="5 6">
    <name type="scientific">Apiospora kogelbergensis</name>
    <dbReference type="NCBI Taxonomy" id="1337665"/>
    <lineage>
        <taxon>Eukaryota</taxon>
        <taxon>Fungi</taxon>
        <taxon>Dikarya</taxon>
        <taxon>Ascomycota</taxon>
        <taxon>Pezizomycotina</taxon>
        <taxon>Sordariomycetes</taxon>
        <taxon>Xylariomycetidae</taxon>
        <taxon>Amphisphaeriales</taxon>
        <taxon>Apiosporaceae</taxon>
        <taxon>Apiospora</taxon>
    </lineage>
</organism>
<dbReference type="Proteomes" id="UP001392437">
    <property type="component" value="Unassembled WGS sequence"/>
</dbReference>
<dbReference type="Gene3D" id="3.40.50.720">
    <property type="entry name" value="NAD(P)-binding Rossmann-like Domain"/>
    <property type="match status" value="1"/>
</dbReference>
<name>A0AAW0R9R1_9PEZI</name>
<evidence type="ECO:0000313" key="6">
    <source>
        <dbReference type="Proteomes" id="UP001392437"/>
    </source>
</evidence>
<dbReference type="InterPro" id="IPR013149">
    <property type="entry name" value="ADH-like_C"/>
</dbReference>
<evidence type="ECO:0000259" key="4">
    <source>
        <dbReference type="SMART" id="SM00829"/>
    </source>
</evidence>
<evidence type="ECO:0000256" key="1">
    <source>
        <dbReference type="ARBA" id="ARBA00023002"/>
    </source>
</evidence>
<dbReference type="PANTHER" id="PTHR43205">
    <property type="entry name" value="PROSTAGLANDIN REDUCTASE"/>
    <property type="match status" value="1"/>
</dbReference>
<dbReference type="SUPFAM" id="SSF50129">
    <property type="entry name" value="GroES-like"/>
    <property type="match status" value="1"/>
</dbReference>